<dbReference type="GeneID" id="5979045"/>
<organism evidence="2 3">
    <name type="scientific">Phaeosphaeria nodorum (strain SN15 / ATCC MYA-4574 / FGSC 10173)</name>
    <name type="common">Glume blotch fungus</name>
    <name type="synonym">Parastagonospora nodorum</name>
    <dbReference type="NCBI Taxonomy" id="321614"/>
    <lineage>
        <taxon>Eukaryota</taxon>
        <taxon>Fungi</taxon>
        <taxon>Dikarya</taxon>
        <taxon>Ascomycota</taxon>
        <taxon>Pezizomycotina</taxon>
        <taxon>Dothideomycetes</taxon>
        <taxon>Pleosporomycetidae</taxon>
        <taxon>Pleosporales</taxon>
        <taxon>Pleosporineae</taxon>
        <taxon>Phaeosphaeriaceae</taxon>
        <taxon>Parastagonospora</taxon>
    </lineage>
</organism>
<dbReference type="EMBL" id="CH445344">
    <property type="protein sequence ID" value="EAT80946.2"/>
    <property type="molecule type" value="Genomic_DNA"/>
</dbReference>
<protein>
    <submittedName>
        <fullName evidence="2">Uncharacterized protein</fullName>
    </submittedName>
</protein>
<name>Q0U8L2_PHANO</name>
<feature type="compositionally biased region" description="Basic and acidic residues" evidence="1">
    <location>
        <begin position="306"/>
        <end position="333"/>
    </location>
</feature>
<evidence type="ECO:0000256" key="1">
    <source>
        <dbReference type="SAM" id="MobiDB-lite"/>
    </source>
</evidence>
<dbReference type="PANTHER" id="PTHR37538">
    <property type="entry name" value="BTB DOMAIN-CONTAINING PROTEIN"/>
    <property type="match status" value="1"/>
</dbReference>
<dbReference type="VEuPathDB" id="FungiDB:JI435_119020"/>
<feature type="compositionally biased region" description="Basic and acidic residues" evidence="1">
    <location>
        <begin position="85"/>
        <end position="95"/>
    </location>
</feature>
<feature type="compositionally biased region" description="Basic and acidic residues" evidence="1">
    <location>
        <begin position="103"/>
        <end position="145"/>
    </location>
</feature>
<dbReference type="Proteomes" id="UP000001055">
    <property type="component" value="Unassembled WGS sequence"/>
</dbReference>
<feature type="compositionally biased region" description="Low complexity" evidence="1">
    <location>
        <begin position="364"/>
        <end position="374"/>
    </location>
</feature>
<dbReference type="HOGENOM" id="CLU_490984_0_0_1"/>
<sequence>MYGSRMALVEILDTARKEFSKLAWSWFHEYLQARAEEQFHLDHTFFTSTAFVESIGEGMFGGEAIGGDGAGGHPPVDGGAAGGDRGSRGDCDGSGKKGKKKSGKDLQEEERLEKEEEEILAKEEEDCLAKEAQEEADREEKREEDAAASAAADLSWSEPAAPPNDDWSSFVATENTRKKKIGKKEEVTPAEPASAFDDIKLDNMNLDDGTPEIHMNFGGSGAGKPRSRFGLPSHGGWSSGWGASTKAAHTWRSDGTLKPVDDSCENPWNSAETKKKRSSVFVFDAFKGRAVQAVDPFAGLSKSQKKKLEEQMKLDAKTKKEEDAKREAGEDAAELVRQREAKAELVRLEEEVEKKRIEEEEEAAAAAAAASAAESVKKKKKKAAKAEPTGEEKNEDGDWGAFGSISKSSSKKEKEKEGKKESPTEKRVRERRERKEREEQERSEKEAAEKAEEERLVQEAEEAAAAEQARIEVEEADAASAAEAEAEAVRGADEEEVETTRIAEEEVEAARTCSRPLHLLLEGDHFRSCQRCSAMLKEIFVRFARENRIPLLEEY</sequence>
<dbReference type="KEGG" id="pno:SNOG_11902"/>
<evidence type="ECO:0000313" key="3">
    <source>
        <dbReference type="Proteomes" id="UP000001055"/>
    </source>
</evidence>
<reference evidence="3" key="1">
    <citation type="journal article" date="2007" name="Plant Cell">
        <title>Dothideomycete-plant interactions illuminated by genome sequencing and EST analysis of the wheat pathogen Stagonospora nodorum.</title>
        <authorList>
            <person name="Hane J.K."/>
            <person name="Lowe R.G."/>
            <person name="Solomon P.S."/>
            <person name="Tan K.C."/>
            <person name="Schoch C.L."/>
            <person name="Spatafora J.W."/>
            <person name="Crous P.W."/>
            <person name="Kodira C."/>
            <person name="Birren B.W."/>
            <person name="Galagan J.E."/>
            <person name="Torriani S.F."/>
            <person name="McDonald B.A."/>
            <person name="Oliver R.P."/>
        </authorList>
    </citation>
    <scope>NUCLEOTIDE SEQUENCE [LARGE SCALE GENOMIC DNA]</scope>
    <source>
        <strain evidence="3">SN15 / ATCC MYA-4574 / FGSC 10173</strain>
    </source>
</reference>
<feature type="region of interest" description="Disordered" evidence="1">
    <location>
        <begin position="298"/>
        <end position="333"/>
    </location>
</feature>
<dbReference type="InParanoid" id="Q0U8L2"/>
<evidence type="ECO:0000313" key="2">
    <source>
        <dbReference type="EMBL" id="EAT80946.2"/>
    </source>
</evidence>
<proteinExistence type="predicted"/>
<dbReference type="VEuPathDB" id="FungiDB:JI435_307970"/>
<dbReference type="AlphaFoldDB" id="Q0U8L2"/>
<dbReference type="eggNOG" id="ENOG502RNQJ">
    <property type="taxonomic scope" value="Eukaryota"/>
</dbReference>
<feature type="compositionally biased region" description="Gly residues" evidence="1">
    <location>
        <begin position="63"/>
        <end position="72"/>
    </location>
</feature>
<dbReference type="RefSeq" id="XP_001802137.1">
    <property type="nucleotide sequence ID" value="XM_001802085.1"/>
</dbReference>
<feature type="region of interest" description="Disordered" evidence="1">
    <location>
        <begin position="63"/>
        <end position="235"/>
    </location>
</feature>
<accession>Q0U8L2</accession>
<feature type="compositionally biased region" description="Basic and acidic residues" evidence="1">
    <location>
        <begin position="487"/>
        <end position="499"/>
    </location>
</feature>
<feature type="region of interest" description="Disordered" evidence="1">
    <location>
        <begin position="252"/>
        <end position="271"/>
    </location>
</feature>
<gene>
    <name evidence="2" type="ORF">SNOG_11902</name>
</gene>
<feature type="region of interest" description="Disordered" evidence="1">
    <location>
        <begin position="352"/>
        <end position="499"/>
    </location>
</feature>
<dbReference type="PANTHER" id="PTHR37538:SF4">
    <property type="entry name" value="PITSLRE SERINE_THREONINE-PROTEIN KINASE CDC2L1"/>
    <property type="match status" value="1"/>
</dbReference>
<feature type="compositionally biased region" description="Basic and acidic residues" evidence="1">
    <location>
        <begin position="410"/>
        <end position="458"/>
    </location>
</feature>